<evidence type="ECO:0000256" key="1">
    <source>
        <dbReference type="ARBA" id="ARBA00012417"/>
    </source>
</evidence>
<evidence type="ECO:0000256" key="8">
    <source>
        <dbReference type="ARBA" id="ARBA00049244"/>
    </source>
</evidence>
<evidence type="ECO:0000313" key="11">
    <source>
        <dbReference type="Proteomes" id="UP000554837"/>
    </source>
</evidence>
<dbReference type="EMBL" id="JACHHO010000001">
    <property type="protein sequence ID" value="MBB5203029.1"/>
    <property type="molecule type" value="Genomic_DNA"/>
</dbReference>
<gene>
    <name evidence="10" type="ORF">HNQ51_000322</name>
</gene>
<organism evidence="10 11">
    <name type="scientific">Inhella inkyongensis</name>
    <dbReference type="NCBI Taxonomy" id="392593"/>
    <lineage>
        <taxon>Bacteria</taxon>
        <taxon>Pseudomonadati</taxon>
        <taxon>Pseudomonadota</taxon>
        <taxon>Betaproteobacteria</taxon>
        <taxon>Burkholderiales</taxon>
        <taxon>Sphaerotilaceae</taxon>
        <taxon>Inhella</taxon>
    </lineage>
</organism>
<keyword evidence="11" id="KW-1185">Reference proteome</keyword>
<dbReference type="GO" id="GO:0009360">
    <property type="term" value="C:DNA polymerase III complex"/>
    <property type="evidence" value="ECO:0007669"/>
    <property type="project" value="InterPro"/>
</dbReference>
<dbReference type="CDD" id="cd18138">
    <property type="entry name" value="HLD_clamp_pol_III_delta"/>
    <property type="match status" value="1"/>
</dbReference>
<dbReference type="InterPro" id="IPR008921">
    <property type="entry name" value="DNA_pol3_clamp-load_cplx_C"/>
</dbReference>
<dbReference type="PANTHER" id="PTHR34388">
    <property type="entry name" value="DNA POLYMERASE III SUBUNIT DELTA"/>
    <property type="match status" value="1"/>
</dbReference>
<dbReference type="GO" id="GO:0006261">
    <property type="term" value="P:DNA-templated DNA replication"/>
    <property type="evidence" value="ECO:0007669"/>
    <property type="project" value="TreeGrafter"/>
</dbReference>
<dbReference type="Gene3D" id="1.10.8.60">
    <property type="match status" value="1"/>
</dbReference>
<dbReference type="SUPFAM" id="SSF52540">
    <property type="entry name" value="P-loop containing nucleoside triphosphate hydrolases"/>
    <property type="match status" value="1"/>
</dbReference>
<evidence type="ECO:0000256" key="6">
    <source>
        <dbReference type="ARBA" id="ARBA00022932"/>
    </source>
</evidence>
<dbReference type="InterPro" id="IPR005790">
    <property type="entry name" value="DNA_polIII_delta"/>
</dbReference>
<proteinExistence type="inferred from homology"/>
<evidence type="ECO:0000256" key="4">
    <source>
        <dbReference type="ARBA" id="ARBA00022695"/>
    </source>
</evidence>
<dbReference type="AlphaFoldDB" id="A0A840S3B3"/>
<evidence type="ECO:0000256" key="3">
    <source>
        <dbReference type="ARBA" id="ARBA00022679"/>
    </source>
</evidence>
<dbReference type="PANTHER" id="PTHR34388:SF1">
    <property type="entry name" value="DNA POLYMERASE III SUBUNIT DELTA"/>
    <property type="match status" value="1"/>
</dbReference>
<comment type="caution">
    <text evidence="10">The sequence shown here is derived from an EMBL/GenBank/DDBJ whole genome shotgun (WGS) entry which is preliminary data.</text>
</comment>
<dbReference type="NCBIfam" id="TIGR01128">
    <property type="entry name" value="holA"/>
    <property type="match status" value="1"/>
</dbReference>
<keyword evidence="5" id="KW-0235">DNA replication</keyword>
<dbReference type="OrthoDB" id="9770982at2"/>
<dbReference type="SUPFAM" id="SSF48019">
    <property type="entry name" value="post-AAA+ oligomerization domain-like"/>
    <property type="match status" value="1"/>
</dbReference>
<keyword evidence="3 10" id="KW-0808">Transferase</keyword>
<dbReference type="Gene3D" id="3.40.50.300">
    <property type="entry name" value="P-loop containing nucleotide triphosphate hydrolases"/>
    <property type="match status" value="1"/>
</dbReference>
<evidence type="ECO:0000256" key="2">
    <source>
        <dbReference type="ARBA" id="ARBA00017703"/>
    </source>
</evidence>
<evidence type="ECO:0000259" key="9">
    <source>
        <dbReference type="Pfam" id="PF06144"/>
    </source>
</evidence>
<evidence type="ECO:0000256" key="5">
    <source>
        <dbReference type="ARBA" id="ARBA00022705"/>
    </source>
</evidence>
<dbReference type="EC" id="2.7.7.7" evidence="1"/>
<protein>
    <recommendedName>
        <fullName evidence="2">DNA polymerase III subunit delta</fullName>
        <ecNumber evidence="1">2.7.7.7</ecNumber>
    </recommendedName>
</protein>
<evidence type="ECO:0000256" key="7">
    <source>
        <dbReference type="ARBA" id="ARBA00034754"/>
    </source>
</evidence>
<dbReference type="Pfam" id="PF06144">
    <property type="entry name" value="DNA_pol3_delta"/>
    <property type="match status" value="1"/>
</dbReference>
<dbReference type="GO" id="GO:0003677">
    <property type="term" value="F:DNA binding"/>
    <property type="evidence" value="ECO:0007669"/>
    <property type="project" value="InterPro"/>
</dbReference>
<reference evidence="10 11" key="1">
    <citation type="submission" date="2020-08" db="EMBL/GenBank/DDBJ databases">
        <title>Genomic Encyclopedia of Type Strains, Phase IV (KMG-IV): sequencing the most valuable type-strain genomes for metagenomic binning, comparative biology and taxonomic classification.</title>
        <authorList>
            <person name="Goeker M."/>
        </authorList>
    </citation>
    <scope>NUCLEOTIDE SEQUENCE [LARGE SCALE GENOMIC DNA]</scope>
    <source>
        <strain evidence="10 11">DSM 23958</strain>
    </source>
</reference>
<feature type="domain" description="DNA polymerase III delta N-terminal" evidence="9">
    <location>
        <begin position="20"/>
        <end position="131"/>
    </location>
</feature>
<sequence>MQLKLEQLEAHLAKGLRPIYVVHGDEILLAQEALDAIRAAARVQGFDERQVHTVAGAHFDWSGLLGESAALSLFASRRIVELRIPGGKPGKEGSEALQKLAAQAGPDLLVLVSLPKLDRTQQSSAWFTALEGAGVGIAVWPIERRALPAWLAARARRAGMRLGEGPEGEHCLSLLAERVEGNLLAAQQEIDKLALLHPGAVLSLEMIETAVTDVARFEAGQLAEALWAGDVGRTLRMLDTLEAEGESAVRLHWMLADDVRALRRVKRAQARGQPLPMALREARVWGAKEKWFERVLPRLQLAHLDALLLASHQMDGIAKGLKEPGWPVDPWAALRDWLLRIAGALQGQRLRA</sequence>
<comment type="similarity">
    <text evidence="7">Belongs to the DNA polymerase HolA subunit family.</text>
</comment>
<dbReference type="GO" id="GO:0003887">
    <property type="term" value="F:DNA-directed DNA polymerase activity"/>
    <property type="evidence" value="ECO:0007669"/>
    <property type="project" value="UniProtKB-KW"/>
</dbReference>
<evidence type="ECO:0000313" key="10">
    <source>
        <dbReference type="EMBL" id="MBB5203029.1"/>
    </source>
</evidence>
<keyword evidence="6" id="KW-0239">DNA-directed DNA polymerase</keyword>
<comment type="catalytic activity">
    <reaction evidence="8">
        <text>DNA(n) + a 2'-deoxyribonucleoside 5'-triphosphate = DNA(n+1) + diphosphate</text>
        <dbReference type="Rhea" id="RHEA:22508"/>
        <dbReference type="Rhea" id="RHEA-COMP:17339"/>
        <dbReference type="Rhea" id="RHEA-COMP:17340"/>
        <dbReference type="ChEBI" id="CHEBI:33019"/>
        <dbReference type="ChEBI" id="CHEBI:61560"/>
        <dbReference type="ChEBI" id="CHEBI:173112"/>
        <dbReference type="EC" id="2.7.7.7"/>
    </reaction>
</comment>
<accession>A0A840S3B3</accession>
<dbReference type="RefSeq" id="WP_138857883.1">
    <property type="nucleotide sequence ID" value="NZ_CP040709.1"/>
</dbReference>
<keyword evidence="4 10" id="KW-0548">Nucleotidyltransferase</keyword>
<dbReference type="Gene3D" id="1.20.272.10">
    <property type="match status" value="1"/>
</dbReference>
<dbReference type="InterPro" id="IPR027417">
    <property type="entry name" value="P-loop_NTPase"/>
</dbReference>
<dbReference type="Proteomes" id="UP000554837">
    <property type="component" value="Unassembled WGS sequence"/>
</dbReference>
<name>A0A840S3B3_9BURK</name>
<dbReference type="InterPro" id="IPR010372">
    <property type="entry name" value="DNA_pol3_delta_N"/>
</dbReference>